<dbReference type="GO" id="GO:0016787">
    <property type="term" value="F:hydrolase activity"/>
    <property type="evidence" value="ECO:0007669"/>
    <property type="project" value="UniProtKB-KW"/>
</dbReference>
<comment type="caution">
    <text evidence="4">The sequence shown here is derived from an EMBL/GenBank/DDBJ whole genome shotgun (WGS) entry which is preliminary data.</text>
</comment>
<evidence type="ECO:0000259" key="3">
    <source>
        <dbReference type="Pfam" id="PF00561"/>
    </source>
</evidence>
<dbReference type="PANTHER" id="PTHR43798">
    <property type="entry name" value="MONOACYLGLYCEROL LIPASE"/>
    <property type="match status" value="1"/>
</dbReference>
<gene>
    <name evidence="4" type="ORF">EV691_1638</name>
</gene>
<dbReference type="RefSeq" id="WP_131301570.1">
    <property type="nucleotide sequence ID" value="NZ_JBHLST010000090.1"/>
</dbReference>
<dbReference type="AlphaFoldDB" id="A0A4R1NSE7"/>
<keyword evidence="2" id="KW-1133">Transmembrane helix</keyword>
<keyword evidence="2" id="KW-0812">Transmembrane</keyword>
<name>A0A4R1NSE7_9GAMM</name>
<protein>
    <submittedName>
        <fullName evidence="4">Pimeloyl-ACP methyl ester carboxylesterase</fullName>
    </submittedName>
</protein>
<feature type="domain" description="AB hydrolase-1" evidence="3">
    <location>
        <begin position="62"/>
        <end position="301"/>
    </location>
</feature>
<keyword evidence="1" id="KW-0378">Hydrolase</keyword>
<proteinExistence type="predicted"/>
<dbReference type="Gene3D" id="3.40.50.1820">
    <property type="entry name" value="alpha/beta hydrolase"/>
    <property type="match status" value="1"/>
</dbReference>
<organism evidence="4 5">
    <name type="scientific">Azotobacter chroococcum</name>
    <dbReference type="NCBI Taxonomy" id="353"/>
    <lineage>
        <taxon>Bacteria</taxon>
        <taxon>Pseudomonadati</taxon>
        <taxon>Pseudomonadota</taxon>
        <taxon>Gammaproteobacteria</taxon>
        <taxon>Pseudomonadales</taxon>
        <taxon>Pseudomonadaceae</taxon>
        <taxon>Azotobacter</taxon>
    </lineage>
</organism>
<evidence type="ECO:0000313" key="4">
    <source>
        <dbReference type="EMBL" id="TCL15413.1"/>
    </source>
</evidence>
<dbReference type="PANTHER" id="PTHR43798:SF31">
    <property type="entry name" value="AB HYDROLASE SUPERFAMILY PROTEIN YCLE"/>
    <property type="match status" value="1"/>
</dbReference>
<dbReference type="PRINTS" id="PR00412">
    <property type="entry name" value="EPOXHYDRLASE"/>
</dbReference>
<dbReference type="InterPro" id="IPR050266">
    <property type="entry name" value="AB_hydrolase_sf"/>
</dbReference>
<sequence>MNADPLDPTTLQALLLVTALAAMALYNRYQTRRAEREHPPSGQFITVDGVRLHYLDQGQGSPVVLLHGNVVGAEDYVLSGVFERTARTHRVLAFDRPGYGYSDRPLGTLWTASRQAELLQRALLQLGVERPVVVGHSWGTLVALKMALNQPDSVAGLVLLGGYYAATARLDVLAAAPPAIPLIGGALRHTLAPLLNGPLLALNVRVMFAPLPVPERFKRQFPQQFPLRPLQIRAESQDAVTLIPAVMKMRERYRELRLPVMIMAGTGDLVVQHERHARWLHEQLPGSHLQLIPEAGHMLHYAAPGQVAAAIERVAAEAPARSGEERPPA</sequence>
<feature type="transmembrane region" description="Helical" evidence="2">
    <location>
        <begin position="12"/>
        <end position="29"/>
    </location>
</feature>
<dbReference type="GO" id="GO:0016020">
    <property type="term" value="C:membrane"/>
    <property type="evidence" value="ECO:0007669"/>
    <property type="project" value="TreeGrafter"/>
</dbReference>
<dbReference type="Proteomes" id="UP000295169">
    <property type="component" value="Unassembled WGS sequence"/>
</dbReference>
<dbReference type="PRINTS" id="PR00111">
    <property type="entry name" value="ABHYDROLASE"/>
</dbReference>
<keyword evidence="2" id="KW-0472">Membrane</keyword>
<evidence type="ECO:0000313" key="5">
    <source>
        <dbReference type="Proteomes" id="UP000295169"/>
    </source>
</evidence>
<dbReference type="EMBL" id="SMMU01000063">
    <property type="protein sequence ID" value="TCL15413.1"/>
    <property type="molecule type" value="Genomic_DNA"/>
</dbReference>
<dbReference type="InterPro" id="IPR000639">
    <property type="entry name" value="Epox_hydrolase-like"/>
</dbReference>
<evidence type="ECO:0000256" key="2">
    <source>
        <dbReference type="SAM" id="Phobius"/>
    </source>
</evidence>
<evidence type="ECO:0000256" key="1">
    <source>
        <dbReference type="ARBA" id="ARBA00022801"/>
    </source>
</evidence>
<dbReference type="Pfam" id="PF00561">
    <property type="entry name" value="Abhydrolase_1"/>
    <property type="match status" value="1"/>
</dbReference>
<dbReference type="InterPro" id="IPR029058">
    <property type="entry name" value="AB_hydrolase_fold"/>
</dbReference>
<dbReference type="SUPFAM" id="SSF53474">
    <property type="entry name" value="alpha/beta-Hydrolases"/>
    <property type="match status" value="1"/>
</dbReference>
<reference evidence="4 5" key="1">
    <citation type="submission" date="2019-03" db="EMBL/GenBank/DDBJ databases">
        <title>Genomic Encyclopedia of Type Strains, Phase IV (KMG-IV): sequencing the most valuable type-strain genomes for metagenomic binning, comparative biology and taxonomic classification.</title>
        <authorList>
            <person name="Goeker M."/>
        </authorList>
    </citation>
    <scope>NUCLEOTIDE SEQUENCE [LARGE SCALE GENOMIC DNA]</scope>
    <source>
        <strain evidence="4 5">DSM 2286</strain>
    </source>
</reference>
<accession>A0A4R1NSE7</accession>
<dbReference type="InterPro" id="IPR000073">
    <property type="entry name" value="AB_hydrolase_1"/>
</dbReference>